<keyword evidence="2" id="KW-0158">Chromosome</keyword>
<evidence type="ECO:0000256" key="3">
    <source>
        <dbReference type="ARBA" id="ARBA00022603"/>
    </source>
</evidence>
<dbReference type="InterPro" id="IPR050777">
    <property type="entry name" value="SET2_Histone-Lys_MeTrsfase"/>
</dbReference>
<dbReference type="Gene3D" id="2.170.270.10">
    <property type="entry name" value="SET domain"/>
    <property type="match status" value="1"/>
</dbReference>
<evidence type="ECO:0000256" key="5">
    <source>
        <dbReference type="ARBA" id="ARBA00022691"/>
    </source>
</evidence>
<organism evidence="9">
    <name type="scientific">marine metagenome</name>
    <dbReference type="NCBI Taxonomy" id="408172"/>
    <lineage>
        <taxon>unclassified sequences</taxon>
        <taxon>metagenomes</taxon>
        <taxon>ecological metagenomes</taxon>
    </lineage>
</organism>
<feature type="domain" description="Post-SET" evidence="8">
    <location>
        <begin position="134"/>
        <end position="150"/>
    </location>
</feature>
<dbReference type="AlphaFoldDB" id="A0A382J7B7"/>
<keyword evidence="4" id="KW-0808">Transferase</keyword>
<keyword evidence="5" id="KW-0949">S-adenosyl-L-methionine</keyword>
<evidence type="ECO:0008006" key="10">
    <source>
        <dbReference type="Google" id="ProtNLM"/>
    </source>
</evidence>
<dbReference type="InterPro" id="IPR046341">
    <property type="entry name" value="SET_dom_sf"/>
</dbReference>
<dbReference type="PANTHER" id="PTHR22884">
    <property type="entry name" value="SET DOMAIN PROTEINS"/>
    <property type="match status" value="1"/>
</dbReference>
<dbReference type="InterPro" id="IPR003616">
    <property type="entry name" value="Post-SET_dom"/>
</dbReference>
<dbReference type="SUPFAM" id="SSF82199">
    <property type="entry name" value="SET domain"/>
    <property type="match status" value="1"/>
</dbReference>
<comment type="subcellular location">
    <subcellularLocation>
        <location evidence="1">Chromosome</location>
    </subcellularLocation>
</comment>
<reference evidence="9" key="1">
    <citation type="submission" date="2018-05" db="EMBL/GenBank/DDBJ databases">
        <authorList>
            <person name="Lanie J.A."/>
            <person name="Ng W.-L."/>
            <person name="Kazmierczak K.M."/>
            <person name="Andrzejewski T.M."/>
            <person name="Davidsen T.M."/>
            <person name="Wayne K.J."/>
            <person name="Tettelin H."/>
            <person name="Glass J.I."/>
            <person name="Rusch D."/>
            <person name="Podicherti R."/>
            <person name="Tsui H.-C.T."/>
            <person name="Winkler M.E."/>
        </authorList>
    </citation>
    <scope>NUCLEOTIDE SEQUENCE</scope>
</reference>
<dbReference type="GO" id="GO:0008168">
    <property type="term" value="F:methyltransferase activity"/>
    <property type="evidence" value="ECO:0007669"/>
    <property type="project" value="UniProtKB-KW"/>
</dbReference>
<evidence type="ECO:0000313" key="9">
    <source>
        <dbReference type="EMBL" id="SVC07237.1"/>
    </source>
</evidence>
<evidence type="ECO:0000256" key="6">
    <source>
        <dbReference type="SAM" id="MobiDB-lite"/>
    </source>
</evidence>
<dbReference type="SMART" id="SM00317">
    <property type="entry name" value="SET"/>
    <property type="match status" value="1"/>
</dbReference>
<feature type="region of interest" description="Disordered" evidence="6">
    <location>
        <begin position="172"/>
        <end position="203"/>
    </location>
</feature>
<feature type="domain" description="SET" evidence="7">
    <location>
        <begin position="9"/>
        <end position="127"/>
    </location>
</feature>
<dbReference type="Pfam" id="PF00856">
    <property type="entry name" value="SET"/>
    <property type="match status" value="1"/>
</dbReference>
<dbReference type="GO" id="GO:0032259">
    <property type="term" value="P:methylation"/>
    <property type="evidence" value="ECO:0007669"/>
    <property type="project" value="UniProtKB-KW"/>
</dbReference>
<dbReference type="InterPro" id="IPR001214">
    <property type="entry name" value="SET_dom"/>
</dbReference>
<evidence type="ECO:0000256" key="2">
    <source>
        <dbReference type="ARBA" id="ARBA00022454"/>
    </source>
</evidence>
<sequence length="203" mass="22850">MGREPTISKYIEVRESEIHGTGVFAGTKVPKGKKVIEYVGEKITKKESARRSIALIEKNQGSQTDGAVYIFEVNKRHDIDGNIPENTARFINHSCDPNCEPDVIKNRVWLISTRKIKKGEELSYNYGFDLDDFEQHECRCGAKKCVGYITAEDNWPKLKKRLAKKIKKAKKAKEKAAKKTAKAKKGTKKEGREIAALGQALGR</sequence>
<gene>
    <name evidence="9" type="ORF">METZ01_LOCUS260091</name>
</gene>
<proteinExistence type="predicted"/>
<accession>A0A382J7B7</accession>
<dbReference type="EMBL" id="UINC01071948">
    <property type="protein sequence ID" value="SVC07237.1"/>
    <property type="molecule type" value="Genomic_DNA"/>
</dbReference>
<dbReference type="PROSITE" id="PS50868">
    <property type="entry name" value="POST_SET"/>
    <property type="match status" value="1"/>
</dbReference>
<name>A0A382J7B7_9ZZZZ</name>
<evidence type="ECO:0000256" key="1">
    <source>
        <dbReference type="ARBA" id="ARBA00004286"/>
    </source>
</evidence>
<keyword evidence="3" id="KW-0489">Methyltransferase</keyword>
<protein>
    <recommendedName>
        <fullName evidence="10">SET domain-containing protein</fullName>
    </recommendedName>
</protein>
<dbReference type="GO" id="GO:0005694">
    <property type="term" value="C:chromosome"/>
    <property type="evidence" value="ECO:0007669"/>
    <property type="project" value="UniProtKB-SubCell"/>
</dbReference>
<evidence type="ECO:0000256" key="4">
    <source>
        <dbReference type="ARBA" id="ARBA00022679"/>
    </source>
</evidence>
<evidence type="ECO:0000259" key="8">
    <source>
        <dbReference type="PROSITE" id="PS50868"/>
    </source>
</evidence>
<feature type="compositionally biased region" description="Basic residues" evidence="6">
    <location>
        <begin position="172"/>
        <end position="187"/>
    </location>
</feature>
<evidence type="ECO:0000259" key="7">
    <source>
        <dbReference type="PROSITE" id="PS50280"/>
    </source>
</evidence>
<dbReference type="PROSITE" id="PS50280">
    <property type="entry name" value="SET"/>
    <property type="match status" value="1"/>
</dbReference>